<dbReference type="GO" id="GO:0000166">
    <property type="term" value="F:nucleotide binding"/>
    <property type="evidence" value="ECO:0007669"/>
    <property type="project" value="InterPro"/>
</dbReference>
<dbReference type="PANTHER" id="PTHR43377">
    <property type="entry name" value="BILIVERDIN REDUCTASE A"/>
    <property type="match status" value="1"/>
</dbReference>
<dbReference type="InterPro" id="IPR051450">
    <property type="entry name" value="Gfo/Idh/MocA_Oxidoreductases"/>
</dbReference>
<sequence length="349" mass="40047">MKKIRLAVIGTGMAWKRLHWPAIQELGDHYQIVAVCNKTKSDAVDFAREINLAQENVYDDYKEMLKRGDIDAVDVMVPIPENFDIYHDIVTANINLIAEKPLASTMEGAEKLLKLHKKHPVNIMVAENYRYNDEINKIRDIINQGKIGDVIYFINHNAVDFENQMTKNTFAATEWRQHPQFKGGTFLDAGLHDIAAMRHIFGKVDYVYAMGQPQQEDFSPYISVNSQIKFSNGVIGQYSYYTDGKETQRPLIGFRIFGNKGEIYLEERRCGTINITYRDGGSEQITYRPERGYFNELLNFYNSLLGNEEIAVTPEVEYGDVKMVFNILKSIKDNKAYPVDTKTNEISLV</sequence>
<dbReference type="PANTHER" id="PTHR43377:SF1">
    <property type="entry name" value="BILIVERDIN REDUCTASE A"/>
    <property type="match status" value="1"/>
</dbReference>
<feature type="domain" description="Gfo/Idh/MocA-like oxidoreductase N-terminal" evidence="1">
    <location>
        <begin position="4"/>
        <end position="126"/>
    </location>
</feature>
<dbReference type="InterPro" id="IPR000683">
    <property type="entry name" value="Gfo/Idh/MocA-like_OxRdtase_N"/>
</dbReference>
<dbReference type="InterPro" id="IPR036291">
    <property type="entry name" value="NAD(P)-bd_dom_sf"/>
</dbReference>
<keyword evidence="4" id="KW-1185">Reference proteome</keyword>
<gene>
    <name evidence="3" type="ORF">GM661_13915</name>
</gene>
<dbReference type="InterPro" id="IPR055170">
    <property type="entry name" value="GFO_IDH_MocA-like_dom"/>
</dbReference>
<dbReference type="Proteomes" id="UP000665020">
    <property type="component" value="Chromosome"/>
</dbReference>
<dbReference type="KEGG" id="ifn:GM661_13915"/>
<dbReference type="AlphaFoldDB" id="A0A8A7KIY8"/>
<reference evidence="3" key="1">
    <citation type="submission" date="2019-12" db="EMBL/GenBank/DDBJ databases">
        <authorList>
            <person name="zhang j."/>
            <person name="sun C.M."/>
        </authorList>
    </citation>
    <scope>NUCLEOTIDE SEQUENCE</scope>
    <source>
        <strain evidence="3">NS-1</strain>
    </source>
</reference>
<dbReference type="Gene3D" id="3.30.360.10">
    <property type="entry name" value="Dihydrodipicolinate Reductase, domain 2"/>
    <property type="match status" value="1"/>
</dbReference>
<evidence type="ECO:0000259" key="2">
    <source>
        <dbReference type="Pfam" id="PF22725"/>
    </source>
</evidence>
<evidence type="ECO:0000313" key="4">
    <source>
        <dbReference type="Proteomes" id="UP000665020"/>
    </source>
</evidence>
<dbReference type="Pfam" id="PF22725">
    <property type="entry name" value="GFO_IDH_MocA_C3"/>
    <property type="match status" value="1"/>
</dbReference>
<protein>
    <submittedName>
        <fullName evidence="3">Gfo/Idh/MocA family oxidoreductase</fullName>
    </submittedName>
</protein>
<evidence type="ECO:0000259" key="1">
    <source>
        <dbReference type="Pfam" id="PF01408"/>
    </source>
</evidence>
<dbReference type="Pfam" id="PF01408">
    <property type="entry name" value="GFO_IDH_MocA"/>
    <property type="match status" value="1"/>
</dbReference>
<organism evidence="3 4">
    <name type="scientific">Iocasia fonsfrigidae</name>
    <dbReference type="NCBI Taxonomy" id="2682810"/>
    <lineage>
        <taxon>Bacteria</taxon>
        <taxon>Bacillati</taxon>
        <taxon>Bacillota</taxon>
        <taxon>Clostridia</taxon>
        <taxon>Halanaerobiales</taxon>
        <taxon>Halanaerobiaceae</taxon>
        <taxon>Iocasia</taxon>
    </lineage>
</organism>
<accession>A0A8A7KIY8</accession>
<proteinExistence type="predicted"/>
<evidence type="ECO:0000313" key="3">
    <source>
        <dbReference type="EMBL" id="QTM00046.1"/>
    </source>
</evidence>
<name>A0A8A7KIY8_9FIRM</name>
<dbReference type="SUPFAM" id="SSF51735">
    <property type="entry name" value="NAD(P)-binding Rossmann-fold domains"/>
    <property type="match status" value="1"/>
</dbReference>
<dbReference type="EMBL" id="CP046640">
    <property type="protein sequence ID" value="QTM00046.1"/>
    <property type="molecule type" value="Genomic_DNA"/>
</dbReference>
<feature type="domain" description="GFO/IDH/MocA-like oxidoreductase" evidence="2">
    <location>
        <begin position="136"/>
        <end position="263"/>
    </location>
</feature>
<dbReference type="Gene3D" id="3.40.50.720">
    <property type="entry name" value="NAD(P)-binding Rossmann-like Domain"/>
    <property type="match status" value="1"/>
</dbReference>